<dbReference type="InterPro" id="IPR036388">
    <property type="entry name" value="WH-like_DNA-bd_sf"/>
</dbReference>
<evidence type="ECO:0000313" key="6">
    <source>
        <dbReference type="EMBL" id="ENU18711.1"/>
    </source>
</evidence>
<accession>N8NWF0</accession>
<dbReference type="eggNOG" id="COG0583">
    <property type="taxonomic scope" value="Bacteria"/>
</dbReference>
<comment type="similarity">
    <text evidence="1">Belongs to the LysR transcriptional regulatory family.</text>
</comment>
<name>N8NWF0_9GAMM</name>
<dbReference type="InterPro" id="IPR000847">
    <property type="entry name" value="LysR_HTH_N"/>
</dbReference>
<dbReference type="Proteomes" id="UP000013086">
    <property type="component" value="Unassembled WGS sequence"/>
</dbReference>
<evidence type="ECO:0000256" key="3">
    <source>
        <dbReference type="ARBA" id="ARBA00023125"/>
    </source>
</evidence>
<protein>
    <recommendedName>
        <fullName evidence="5">HTH lysR-type domain-containing protein</fullName>
    </recommendedName>
</protein>
<dbReference type="GO" id="GO:0005829">
    <property type="term" value="C:cytosol"/>
    <property type="evidence" value="ECO:0007669"/>
    <property type="project" value="TreeGrafter"/>
</dbReference>
<dbReference type="Pfam" id="PF00126">
    <property type="entry name" value="HTH_1"/>
    <property type="match status" value="1"/>
</dbReference>
<reference evidence="6 7" key="1">
    <citation type="submission" date="2013-02" db="EMBL/GenBank/DDBJ databases">
        <title>The Genome Sequence of Acinetobacter sp. ANC 3994.</title>
        <authorList>
            <consortium name="The Broad Institute Genome Sequencing Platform"/>
            <consortium name="The Broad Institute Genome Sequencing Center for Infectious Disease"/>
            <person name="Cerqueira G."/>
            <person name="Feldgarden M."/>
            <person name="Courvalin P."/>
            <person name="Perichon B."/>
            <person name="Grillot-Courvalin C."/>
            <person name="Clermont D."/>
            <person name="Rocha E."/>
            <person name="Yoon E.-J."/>
            <person name="Nemec A."/>
            <person name="Walker B."/>
            <person name="Young S.K."/>
            <person name="Zeng Q."/>
            <person name="Gargeya S."/>
            <person name="Fitzgerald M."/>
            <person name="Haas B."/>
            <person name="Abouelleil A."/>
            <person name="Alvarado L."/>
            <person name="Arachchi H.M."/>
            <person name="Berlin A.M."/>
            <person name="Chapman S.B."/>
            <person name="Dewar J."/>
            <person name="Goldberg J."/>
            <person name="Griggs A."/>
            <person name="Gujja S."/>
            <person name="Hansen M."/>
            <person name="Howarth C."/>
            <person name="Imamovic A."/>
            <person name="Larimer J."/>
            <person name="McCowan C."/>
            <person name="Murphy C."/>
            <person name="Neiman D."/>
            <person name="Pearson M."/>
            <person name="Priest M."/>
            <person name="Roberts A."/>
            <person name="Saif S."/>
            <person name="Shea T."/>
            <person name="Sisk P."/>
            <person name="Sykes S."/>
            <person name="Wortman J."/>
            <person name="Nusbaum C."/>
            <person name="Birren B."/>
        </authorList>
    </citation>
    <scope>NUCLEOTIDE SEQUENCE [LARGE SCALE GENOMIC DNA]</scope>
    <source>
        <strain evidence="6 7">ANC 3994</strain>
    </source>
</reference>
<evidence type="ECO:0000313" key="7">
    <source>
        <dbReference type="Proteomes" id="UP000013086"/>
    </source>
</evidence>
<dbReference type="PANTHER" id="PTHR30419:SF8">
    <property type="entry name" value="NITROGEN ASSIMILATION TRANSCRIPTIONAL ACTIVATOR-RELATED"/>
    <property type="match status" value="1"/>
</dbReference>
<dbReference type="PATRIC" id="fig|1217715.3.peg.2775"/>
<evidence type="ECO:0000256" key="4">
    <source>
        <dbReference type="ARBA" id="ARBA00023163"/>
    </source>
</evidence>
<dbReference type="Gene3D" id="3.40.190.290">
    <property type="match status" value="1"/>
</dbReference>
<dbReference type="InterPro" id="IPR005119">
    <property type="entry name" value="LysR_subst-bd"/>
</dbReference>
<feature type="domain" description="HTH lysR-type" evidence="5">
    <location>
        <begin position="5"/>
        <end position="66"/>
    </location>
</feature>
<dbReference type="AlphaFoldDB" id="N8NWF0"/>
<evidence type="ECO:0000259" key="5">
    <source>
        <dbReference type="PROSITE" id="PS50931"/>
    </source>
</evidence>
<gene>
    <name evidence="6" type="ORF">F994_02838</name>
</gene>
<dbReference type="GO" id="GO:0003677">
    <property type="term" value="F:DNA binding"/>
    <property type="evidence" value="ECO:0007669"/>
    <property type="project" value="UniProtKB-KW"/>
</dbReference>
<dbReference type="Gene3D" id="1.10.10.10">
    <property type="entry name" value="Winged helix-like DNA-binding domain superfamily/Winged helix DNA-binding domain"/>
    <property type="match status" value="1"/>
</dbReference>
<dbReference type="EMBL" id="APOH01000021">
    <property type="protein sequence ID" value="ENU18711.1"/>
    <property type="molecule type" value="Genomic_DNA"/>
</dbReference>
<keyword evidence="3" id="KW-0238">DNA-binding</keyword>
<sequence length="303" mass="34356">MECFVDIKSLTMFVKIVQLQSFTRTAEEMCVTQPTISKAIHHLEQEMGVPLFHKGQAGRKRDVALTYMGEQIYQHALVILEQQQRIFETVAQVRHLKQGKLILGLPPLGSVLLSTLIAKFHKQYPNIELSFLEVGATGIEDAILAKTIDVGILLGHLKPILSGIPIMDSPLCLLSRKESHWKDRKSISLIELKEESFLLYADTFSLNHMIIRAANDVGFEPKVVCKSSQWDFIAKMVESDVGIALLPKIYCEQLDQEKYNISVLQNPNLNWTLSMAWNTTVAMSPATRAWLKIIEENQDQIHF</sequence>
<keyword evidence="2" id="KW-0805">Transcription regulation</keyword>
<dbReference type="SUPFAM" id="SSF46785">
    <property type="entry name" value="Winged helix' DNA-binding domain"/>
    <property type="match status" value="1"/>
</dbReference>
<evidence type="ECO:0000256" key="1">
    <source>
        <dbReference type="ARBA" id="ARBA00009437"/>
    </source>
</evidence>
<keyword evidence="4" id="KW-0804">Transcription</keyword>
<dbReference type="PANTHER" id="PTHR30419">
    <property type="entry name" value="HTH-TYPE TRANSCRIPTIONAL REGULATOR YBHD"/>
    <property type="match status" value="1"/>
</dbReference>
<dbReference type="PRINTS" id="PR00039">
    <property type="entry name" value="HTHLYSR"/>
</dbReference>
<comment type="caution">
    <text evidence="6">The sequence shown here is derived from an EMBL/GenBank/DDBJ whole genome shotgun (WGS) entry which is preliminary data.</text>
</comment>
<dbReference type="Pfam" id="PF03466">
    <property type="entry name" value="LysR_substrate"/>
    <property type="match status" value="1"/>
</dbReference>
<dbReference type="SUPFAM" id="SSF53850">
    <property type="entry name" value="Periplasmic binding protein-like II"/>
    <property type="match status" value="1"/>
</dbReference>
<dbReference type="PROSITE" id="PS50931">
    <property type="entry name" value="HTH_LYSR"/>
    <property type="match status" value="1"/>
</dbReference>
<organism evidence="6 7">
    <name type="scientific">Acinetobacter bohemicus ANC 3994</name>
    <dbReference type="NCBI Taxonomy" id="1217715"/>
    <lineage>
        <taxon>Bacteria</taxon>
        <taxon>Pseudomonadati</taxon>
        <taxon>Pseudomonadota</taxon>
        <taxon>Gammaproteobacteria</taxon>
        <taxon>Moraxellales</taxon>
        <taxon>Moraxellaceae</taxon>
        <taxon>Acinetobacter</taxon>
    </lineage>
</organism>
<dbReference type="InterPro" id="IPR036390">
    <property type="entry name" value="WH_DNA-bd_sf"/>
</dbReference>
<dbReference type="GO" id="GO:0003700">
    <property type="term" value="F:DNA-binding transcription factor activity"/>
    <property type="evidence" value="ECO:0007669"/>
    <property type="project" value="InterPro"/>
</dbReference>
<dbReference type="InterPro" id="IPR050950">
    <property type="entry name" value="HTH-type_LysR_regulators"/>
</dbReference>
<dbReference type="HOGENOM" id="CLU_039613_6_2_6"/>
<evidence type="ECO:0000256" key="2">
    <source>
        <dbReference type="ARBA" id="ARBA00023015"/>
    </source>
</evidence>
<proteinExistence type="inferred from homology"/>